<organism evidence="2 3">
    <name type="scientific">Chrysochromulina tobinii</name>
    <dbReference type="NCBI Taxonomy" id="1460289"/>
    <lineage>
        <taxon>Eukaryota</taxon>
        <taxon>Haptista</taxon>
        <taxon>Haptophyta</taxon>
        <taxon>Prymnesiophyceae</taxon>
        <taxon>Prymnesiales</taxon>
        <taxon>Chrysochromulinaceae</taxon>
        <taxon>Chrysochromulina</taxon>
    </lineage>
</organism>
<reference evidence="3" key="1">
    <citation type="journal article" date="2015" name="PLoS Genet.">
        <title>Genome Sequence and Transcriptome Analyses of Chrysochromulina tobin: Metabolic Tools for Enhanced Algal Fitness in the Prominent Order Prymnesiales (Haptophyceae).</title>
        <authorList>
            <person name="Hovde B.T."/>
            <person name="Deodato C.R."/>
            <person name="Hunsperger H.M."/>
            <person name="Ryken S.A."/>
            <person name="Yost W."/>
            <person name="Jha R.K."/>
            <person name="Patterson J."/>
            <person name="Monnat R.J. Jr."/>
            <person name="Barlow S.B."/>
            <person name="Starkenburg S.R."/>
            <person name="Cattolico R.A."/>
        </authorList>
    </citation>
    <scope>NUCLEOTIDE SEQUENCE</scope>
    <source>
        <strain evidence="3">CCMP291</strain>
    </source>
</reference>
<dbReference type="InterPro" id="IPR011990">
    <property type="entry name" value="TPR-like_helical_dom_sf"/>
</dbReference>
<dbReference type="AlphaFoldDB" id="A0A0M0J497"/>
<evidence type="ECO:0000313" key="2">
    <source>
        <dbReference type="EMBL" id="KOO21409.1"/>
    </source>
</evidence>
<dbReference type="SMART" id="SM00028">
    <property type="entry name" value="TPR"/>
    <property type="match status" value="7"/>
</dbReference>
<name>A0A0M0J497_9EUKA</name>
<feature type="coiled-coil region" evidence="1">
    <location>
        <begin position="104"/>
        <end position="169"/>
    </location>
</feature>
<dbReference type="EMBL" id="JWZX01003364">
    <property type="protein sequence ID" value="KOO21409.1"/>
    <property type="molecule type" value="Genomic_DNA"/>
</dbReference>
<dbReference type="InterPro" id="IPR019734">
    <property type="entry name" value="TPR_rpt"/>
</dbReference>
<comment type="caution">
    <text evidence="2">The sequence shown here is derived from an EMBL/GenBank/DDBJ whole genome shotgun (WGS) entry which is preliminary data.</text>
</comment>
<dbReference type="PANTHER" id="PTHR46082">
    <property type="entry name" value="ATP/GTP-BINDING PROTEIN-RELATED"/>
    <property type="match status" value="1"/>
</dbReference>
<evidence type="ECO:0000313" key="3">
    <source>
        <dbReference type="Proteomes" id="UP000037460"/>
    </source>
</evidence>
<dbReference type="OrthoDB" id="5986190at2759"/>
<dbReference type="PANTHER" id="PTHR46082:SF6">
    <property type="entry name" value="AAA+ ATPASE DOMAIN-CONTAINING PROTEIN-RELATED"/>
    <property type="match status" value="1"/>
</dbReference>
<dbReference type="Pfam" id="PF13424">
    <property type="entry name" value="TPR_12"/>
    <property type="match status" value="4"/>
</dbReference>
<protein>
    <submittedName>
        <fullName evidence="2">Tpr repeat-containing protein</fullName>
    </submittedName>
</protein>
<dbReference type="Gene3D" id="1.25.40.10">
    <property type="entry name" value="Tetratricopeptide repeat domain"/>
    <property type="match status" value="2"/>
</dbReference>
<dbReference type="Proteomes" id="UP000037460">
    <property type="component" value="Unassembled WGS sequence"/>
</dbReference>
<gene>
    <name evidence="2" type="ORF">Ctob_000365</name>
</gene>
<keyword evidence="3" id="KW-1185">Reference proteome</keyword>
<dbReference type="InterPro" id="IPR053137">
    <property type="entry name" value="NLR-like"/>
</dbReference>
<keyword evidence="1" id="KW-0175">Coiled coil</keyword>
<proteinExistence type="predicted"/>
<dbReference type="SUPFAM" id="SSF48452">
    <property type="entry name" value="TPR-like"/>
    <property type="match status" value="1"/>
</dbReference>
<accession>A0A0M0J497</accession>
<evidence type="ECO:0000256" key="1">
    <source>
        <dbReference type="SAM" id="Coils"/>
    </source>
</evidence>
<sequence length="953" mass="104372">MSPVSPAEADRRLCANGKIDYLTDPRLAKLTFASIKKHVEATCASRGLPSVQLKRKLLGCATKFAIVAIADEYNVELDTLLDELGPIKTFTPGFKKGDVERVAAKAAEEHKKKLESDEQKTTRLAREKLEHEASVQRPVLADQAAAGIAQFKQEQAAGFKSEYEKYKQKHAVERAERAERGRFVRDRFADEISPSDASDDANISILGNAALADDAADSLADALLDALVAARVPKGTLDVPVRPHARRLPSGRRGISRKMLRAIRRFFRARGALGMLMGDVCKKEGFVWSVCALTRSTGLSLVETLVLTAEARGEVADALIGLATTFFSYSWDGTKLGDMLDAIERRLAELEASDGVTRYVWIDIFAASQTLLAGEFDADRYLRGSEERKARKEDTDHVFAEAMAAISELLLYCSPLTAEWPAPNQPFLLPERGAPPAGWLRRGPGAMTRAWCMFEVVKALAKGATLHVVLAPADVDGFEELLTRRFDEIAGIVAGIDAADAQITKIEDRDYILAEVALLKGGIGAVTATVCASLREWLAAEGRAALARIPSEKRATSTLQTQLGRLLQNLGKHLEAAPMLREALEARRATLGNRHPDTLVSMNNLGRLLHIMGKLDEAGALLREALRIRRATLGDEHRDTLDSVTNLGMLLKDQGKLPEAEVLWKEVLEVRRAQLGDRHTDTFKSINNLGLLLQKQGKLDEAEPLLRSALEARRATLPYRHPDMLASMNNLGRLLYDQGRLDEAGVLYREALEAQRATLGDQHPSTLVSISNLGLLLQAQGQLDEAALLHREALEGRVATLGDRHPHTLTFINNLGLLLQDQGKLDEAELLLREALEARREILGDRDANTLISISNLARLLQDKGQLDEADPLMSEAFDGCAATLAEGHRTRLRSQAWLADVRRAQGRIESARALVDARVLSTARAALGPNVESMLMLEAVDARLRCAEGGGL</sequence>